<evidence type="ECO:0000313" key="3">
    <source>
        <dbReference type="Proteomes" id="UP000274097"/>
    </source>
</evidence>
<dbReference type="AlphaFoldDB" id="A0A3A9J6Q5"/>
<name>A0A3A9J6Q5_9PROT</name>
<dbReference type="Proteomes" id="UP000278036">
    <property type="component" value="Unassembled WGS sequence"/>
</dbReference>
<keyword evidence="3" id="KW-1185">Reference proteome</keyword>
<dbReference type="InParanoid" id="A0A3A9J6Q5"/>
<evidence type="ECO:0000313" key="1">
    <source>
        <dbReference type="EMBL" id="RKK02132.1"/>
    </source>
</evidence>
<dbReference type="Proteomes" id="UP000274097">
    <property type="component" value="Unassembled WGS sequence"/>
</dbReference>
<gene>
    <name evidence="1" type="ORF">D6Z83_21365</name>
    <name evidence="2" type="ORF">EBE87_24385</name>
</gene>
<protein>
    <submittedName>
        <fullName evidence="1">Uncharacterized protein</fullName>
    </submittedName>
</protein>
<evidence type="ECO:0000313" key="2">
    <source>
        <dbReference type="EMBL" id="RMI17025.1"/>
    </source>
</evidence>
<dbReference type="EMBL" id="RFLX01000041">
    <property type="protein sequence ID" value="RMI17025.1"/>
    <property type="molecule type" value="Genomic_DNA"/>
</dbReference>
<organism evidence="1 4">
    <name type="scientific">Teichococcus wenyumeiae</name>
    <dbReference type="NCBI Taxonomy" id="2478470"/>
    <lineage>
        <taxon>Bacteria</taxon>
        <taxon>Pseudomonadati</taxon>
        <taxon>Pseudomonadota</taxon>
        <taxon>Alphaproteobacteria</taxon>
        <taxon>Acetobacterales</taxon>
        <taxon>Roseomonadaceae</taxon>
        <taxon>Roseomonas</taxon>
    </lineage>
</organism>
<evidence type="ECO:0000313" key="4">
    <source>
        <dbReference type="Proteomes" id="UP000278036"/>
    </source>
</evidence>
<accession>A0A3A9J6Q5</accession>
<reference evidence="1 4" key="1">
    <citation type="submission" date="2018-09" db="EMBL/GenBank/DDBJ databases">
        <title>Roseomonas sp. nov., isolated from feces of Tibetan antelopes in the Qinghai-Tibet plateau, China.</title>
        <authorList>
            <person name="Tian Z."/>
        </authorList>
    </citation>
    <scope>NUCLEOTIDE SEQUENCE [LARGE SCALE GENOMIC DNA]</scope>
    <source>
        <strain evidence="2 3">Z23</strain>
        <strain evidence="1 4">Z24</strain>
    </source>
</reference>
<dbReference type="RefSeq" id="WP_120640240.1">
    <property type="nucleotide sequence ID" value="NZ_RAQU01000181.1"/>
</dbReference>
<dbReference type="EMBL" id="RAQU01000181">
    <property type="protein sequence ID" value="RKK02132.1"/>
    <property type="molecule type" value="Genomic_DNA"/>
</dbReference>
<sequence length="89" mass="9244">MSQPAADQPEGALLLDLVADVAVLRATLAALILAGNSAALRAVQAALADLAQQSRQAARLSPATALMDEVMQRRLSAFEASLSAGHQRH</sequence>
<comment type="caution">
    <text evidence="1">The sequence shown here is derived from an EMBL/GenBank/DDBJ whole genome shotgun (WGS) entry which is preliminary data.</text>
</comment>
<proteinExistence type="predicted"/>